<feature type="domain" description="UBA" evidence="2">
    <location>
        <begin position="23"/>
        <end position="64"/>
    </location>
</feature>
<organism evidence="3 4">
    <name type="scientific">Dendrothele bispora (strain CBS 962.96)</name>
    <dbReference type="NCBI Taxonomy" id="1314807"/>
    <lineage>
        <taxon>Eukaryota</taxon>
        <taxon>Fungi</taxon>
        <taxon>Dikarya</taxon>
        <taxon>Basidiomycota</taxon>
        <taxon>Agaricomycotina</taxon>
        <taxon>Agaricomycetes</taxon>
        <taxon>Agaricomycetidae</taxon>
        <taxon>Agaricales</taxon>
        <taxon>Agaricales incertae sedis</taxon>
        <taxon>Dendrothele</taxon>
    </lineage>
</organism>
<dbReference type="Pfam" id="PF00627">
    <property type="entry name" value="UBA"/>
    <property type="match status" value="1"/>
</dbReference>
<comment type="function">
    <text evidence="1">Multiubiquitin chain receptor involved in modulation of proteasomal degradation. Involved in nucleotide excision repair.</text>
</comment>
<keyword evidence="4" id="KW-1185">Reference proteome</keyword>
<name>A0A4V6T512_DENBC</name>
<dbReference type="InterPro" id="IPR004806">
    <property type="entry name" value="Rad23"/>
</dbReference>
<gene>
    <name evidence="3" type="ORF">K435DRAFT_784725</name>
</gene>
<dbReference type="PRINTS" id="PR01839">
    <property type="entry name" value="RAD23PROTEIN"/>
</dbReference>
<dbReference type="PROSITE" id="PS50030">
    <property type="entry name" value="UBA"/>
    <property type="match status" value="1"/>
</dbReference>
<dbReference type="EMBL" id="ML179757">
    <property type="protein sequence ID" value="THU82105.1"/>
    <property type="molecule type" value="Genomic_DNA"/>
</dbReference>
<dbReference type="GO" id="GO:0006289">
    <property type="term" value="P:nucleotide-excision repair"/>
    <property type="evidence" value="ECO:0007669"/>
    <property type="project" value="UniProtKB-UniRule"/>
</dbReference>
<keyword evidence="1" id="KW-0227">DNA damage</keyword>
<keyword evidence="1" id="KW-0963">Cytoplasm</keyword>
<dbReference type="GO" id="GO:0043130">
    <property type="term" value="F:ubiquitin binding"/>
    <property type="evidence" value="ECO:0007669"/>
    <property type="project" value="UniProtKB-UniRule"/>
</dbReference>
<dbReference type="AlphaFoldDB" id="A0A4V6T512"/>
<dbReference type="OrthoDB" id="2671907at2759"/>
<evidence type="ECO:0000313" key="3">
    <source>
        <dbReference type="EMBL" id="THU82105.1"/>
    </source>
</evidence>
<sequence length="64" mass="7228">MSSVDIPSKVTMIDDSEVEQNLSSEEKAIINRLETMGFPREAVIEAICVCDGDEERSVEYLYEL</sequence>
<keyword evidence="1" id="KW-0539">Nucleus</keyword>
<evidence type="ECO:0000313" key="4">
    <source>
        <dbReference type="Proteomes" id="UP000297245"/>
    </source>
</evidence>
<evidence type="ECO:0000256" key="1">
    <source>
        <dbReference type="RuleBase" id="RU367049"/>
    </source>
</evidence>
<evidence type="ECO:0000259" key="2">
    <source>
        <dbReference type="PROSITE" id="PS50030"/>
    </source>
</evidence>
<accession>A0A4V6T512</accession>
<dbReference type="GO" id="GO:0005737">
    <property type="term" value="C:cytoplasm"/>
    <property type="evidence" value="ECO:0007669"/>
    <property type="project" value="UniProtKB-SubCell"/>
</dbReference>
<dbReference type="Proteomes" id="UP000297245">
    <property type="component" value="Unassembled WGS sequence"/>
</dbReference>
<dbReference type="SUPFAM" id="SSF46934">
    <property type="entry name" value="UBA-like"/>
    <property type="match status" value="1"/>
</dbReference>
<dbReference type="InterPro" id="IPR015940">
    <property type="entry name" value="UBA"/>
</dbReference>
<proteinExistence type="inferred from homology"/>
<dbReference type="InterPro" id="IPR009060">
    <property type="entry name" value="UBA-like_sf"/>
</dbReference>
<comment type="subcellular location">
    <subcellularLocation>
        <location evidence="1">Nucleus</location>
    </subcellularLocation>
    <subcellularLocation>
        <location evidence="1">Cytoplasm</location>
    </subcellularLocation>
</comment>
<keyword evidence="1" id="KW-0234">DNA repair</keyword>
<dbReference type="GO" id="GO:0043161">
    <property type="term" value="P:proteasome-mediated ubiquitin-dependent protein catabolic process"/>
    <property type="evidence" value="ECO:0007669"/>
    <property type="project" value="UniProtKB-UniRule"/>
</dbReference>
<dbReference type="GO" id="GO:0005634">
    <property type="term" value="C:nucleus"/>
    <property type="evidence" value="ECO:0007669"/>
    <property type="project" value="UniProtKB-SubCell"/>
</dbReference>
<protein>
    <recommendedName>
        <fullName evidence="1">UV excision repair protein RAD23</fullName>
    </recommendedName>
</protein>
<dbReference type="Gene3D" id="1.10.8.10">
    <property type="entry name" value="DNA helicase RuvA subunit, C-terminal domain"/>
    <property type="match status" value="1"/>
</dbReference>
<dbReference type="SMART" id="SM00165">
    <property type="entry name" value="UBA"/>
    <property type="match status" value="1"/>
</dbReference>
<dbReference type="GO" id="GO:0031593">
    <property type="term" value="F:polyubiquitin modification-dependent protein binding"/>
    <property type="evidence" value="ECO:0007669"/>
    <property type="project" value="UniProtKB-UniRule"/>
</dbReference>
<reference evidence="3 4" key="1">
    <citation type="journal article" date="2019" name="Nat. Ecol. Evol.">
        <title>Megaphylogeny resolves global patterns of mushroom evolution.</title>
        <authorList>
            <person name="Varga T."/>
            <person name="Krizsan K."/>
            <person name="Foldi C."/>
            <person name="Dima B."/>
            <person name="Sanchez-Garcia M."/>
            <person name="Sanchez-Ramirez S."/>
            <person name="Szollosi G.J."/>
            <person name="Szarkandi J.G."/>
            <person name="Papp V."/>
            <person name="Albert L."/>
            <person name="Andreopoulos W."/>
            <person name="Angelini C."/>
            <person name="Antonin V."/>
            <person name="Barry K.W."/>
            <person name="Bougher N.L."/>
            <person name="Buchanan P."/>
            <person name="Buyck B."/>
            <person name="Bense V."/>
            <person name="Catcheside P."/>
            <person name="Chovatia M."/>
            <person name="Cooper J."/>
            <person name="Damon W."/>
            <person name="Desjardin D."/>
            <person name="Finy P."/>
            <person name="Geml J."/>
            <person name="Haridas S."/>
            <person name="Hughes K."/>
            <person name="Justo A."/>
            <person name="Karasinski D."/>
            <person name="Kautmanova I."/>
            <person name="Kiss B."/>
            <person name="Kocsube S."/>
            <person name="Kotiranta H."/>
            <person name="LaButti K.M."/>
            <person name="Lechner B.E."/>
            <person name="Liimatainen K."/>
            <person name="Lipzen A."/>
            <person name="Lukacs Z."/>
            <person name="Mihaltcheva S."/>
            <person name="Morgado L.N."/>
            <person name="Niskanen T."/>
            <person name="Noordeloos M.E."/>
            <person name="Ohm R.A."/>
            <person name="Ortiz-Santana B."/>
            <person name="Ovrebo C."/>
            <person name="Racz N."/>
            <person name="Riley R."/>
            <person name="Savchenko A."/>
            <person name="Shiryaev A."/>
            <person name="Soop K."/>
            <person name="Spirin V."/>
            <person name="Szebenyi C."/>
            <person name="Tomsovsky M."/>
            <person name="Tulloss R.E."/>
            <person name="Uehling J."/>
            <person name="Grigoriev I.V."/>
            <person name="Vagvolgyi C."/>
            <person name="Papp T."/>
            <person name="Martin F.M."/>
            <person name="Miettinen O."/>
            <person name="Hibbett D.S."/>
            <person name="Nagy L.G."/>
        </authorList>
    </citation>
    <scope>NUCLEOTIDE SEQUENCE [LARGE SCALE GENOMIC DNA]</scope>
    <source>
        <strain evidence="3 4">CBS 962.96</strain>
    </source>
</reference>
<comment type="similarity">
    <text evidence="1">Belongs to the RAD23 family.</text>
</comment>
<dbReference type="GO" id="GO:0003684">
    <property type="term" value="F:damaged DNA binding"/>
    <property type="evidence" value="ECO:0007669"/>
    <property type="project" value="UniProtKB-UniRule"/>
</dbReference>